<dbReference type="PANTHER" id="PTHR44591:SF14">
    <property type="entry name" value="PROTEIN PILG"/>
    <property type="match status" value="1"/>
</dbReference>
<keyword evidence="2" id="KW-0902">Two-component regulatory system</keyword>
<dbReference type="PANTHER" id="PTHR44591">
    <property type="entry name" value="STRESS RESPONSE REGULATOR PROTEIN 1"/>
    <property type="match status" value="1"/>
</dbReference>
<protein>
    <submittedName>
        <fullName evidence="5">Two-component system response regulator</fullName>
    </submittedName>
</protein>
<dbReference type="InterPro" id="IPR011006">
    <property type="entry name" value="CheY-like_superfamily"/>
</dbReference>
<comment type="caution">
    <text evidence="5">The sequence shown here is derived from an EMBL/GenBank/DDBJ whole genome shotgun (WGS) entry which is preliminary data.</text>
</comment>
<dbReference type="SMART" id="SM00448">
    <property type="entry name" value="REC"/>
    <property type="match status" value="1"/>
</dbReference>
<dbReference type="InterPro" id="IPR050595">
    <property type="entry name" value="Bact_response_regulator"/>
</dbReference>
<evidence type="ECO:0000313" key="6">
    <source>
        <dbReference type="Proteomes" id="UP000249467"/>
    </source>
</evidence>
<dbReference type="AlphaFoldDB" id="A0A2W4W887"/>
<gene>
    <name evidence="5" type="ORF">DCF19_12210</name>
</gene>
<dbReference type="PROSITE" id="PS50110">
    <property type="entry name" value="RESPONSE_REGULATORY"/>
    <property type="match status" value="1"/>
</dbReference>
<evidence type="ECO:0000313" key="5">
    <source>
        <dbReference type="EMBL" id="PZO40642.1"/>
    </source>
</evidence>
<evidence type="ECO:0000256" key="2">
    <source>
        <dbReference type="ARBA" id="ARBA00023012"/>
    </source>
</evidence>
<dbReference type="GO" id="GO:0000160">
    <property type="term" value="P:phosphorelay signal transduction system"/>
    <property type="evidence" value="ECO:0007669"/>
    <property type="project" value="UniProtKB-KW"/>
</dbReference>
<evidence type="ECO:0000256" key="1">
    <source>
        <dbReference type="ARBA" id="ARBA00022553"/>
    </source>
</evidence>
<reference evidence="5 6" key="1">
    <citation type="submission" date="2018-04" db="EMBL/GenBank/DDBJ databases">
        <authorList>
            <person name="Go L.Y."/>
            <person name="Mitchell J.A."/>
        </authorList>
    </citation>
    <scope>NUCLEOTIDE SEQUENCE [LARGE SCALE GENOMIC DNA]</scope>
    <source>
        <strain evidence="5">ULC066bin1</strain>
    </source>
</reference>
<dbReference type="CDD" id="cd17574">
    <property type="entry name" value="REC_OmpR"/>
    <property type="match status" value="1"/>
</dbReference>
<feature type="modified residue" description="4-aspartylphosphate" evidence="3">
    <location>
        <position position="52"/>
    </location>
</feature>
<dbReference type="SUPFAM" id="SSF52172">
    <property type="entry name" value="CheY-like"/>
    <property type="match status" value="1"/>
</dbReference>
<feature type="domain" description="Response regulatory" evidence="4">
    <location>
        <begin position="3"/>
        <end position="119"/>
    </location>
</feature>
<dbReference type="Proteomes" id="UP000249467">
    <property type="component" value="Unassembled WGS sequence"/>
</dbReference>
<dbReference type="Gene3D" id="3.40.50.2300">
    <property type="match status" value="1"/>
</dbReference>
<name>A0A2W4W887_9CYAN</name>
<reference evidence="5 6" key="2">
    <citation type="submission" date="2018-06" db="EMBL/GenBank/DDBJ databases">
        <title>Metagenomic assembly of (sub)arctic Cyanobacteria and their associated microbiome from non-axenic cultures.</title>
        <authorList>
            <person name="Baurain D."/>
        </authorList>
    </citation>
    <scope>NUCLEOTIDE SEQUENCE [LARGE SCALE GENOMIC DNA]</scope>
    <source>
        <strain evidence="5">ULC066bin1</strain>
    </source>
</reference>
<dbReference type="EMBL" id="QBML01000014">
    <property type="protein sequence ID" value="PZO40642.1"/>
    <property type="molecule type" value="Genomic_DNA"/>
</dbReference>
<keyword evidence="1 3" id="KW-0597">Phosphoprotein</keyword>
<proteinExistence type="predicted"/>
<accession>A0A2W4W887</accession>
<organism evidence="5 6">
    <name type="scientific">Pseudanabaena frigida</name>
    <dbReference type="NCBI Taxonomy" id="945775"/>
    <lineage>
        <taxon>Bacteria</taxon>
        <taxon>Bacillati</taxon>
        <taxon>Cyanobacteriota</taxon>
        <taxon>Cyanophyceae</taxon>
        <taxon>Pseudanabaenales</taxon>
        <taxon>Pseudanabaenaceae</taxon>
        <taxon>Pseudanabaena</taxon>
    </lineage>
</organism>
<dbReference type="InterPro" id="IPR001789">
    <property type="entry name" value="Sig_transdc_resp-reg_receiver"/>
</dbReference>
<sequence>MSTILVVEDTMTQAEIITGSLRNAGFTTILAMNGEEARTKISQQKPSAIVLDVVLPNESGFELCRDLKDKPETKDIPIVLCSTKSGEMDKFWGMKQGASAYLTKPVDVAELIRTIKLLVKD</sequence>
<dbReference type="Pfam" id="PF00072">
    <property type="entry name" value="Response_reg"/>
    <property type="match status" value="1"/>
</dbReference>
<evidence type="ECO:0000256" key="3">
    <source>
        <dbReference type="PROSITE-ProRule" id="PRU00169"/>
    </source>
</evidence>
<evidence type="ECO:0000259" key="4">
    <source>
        <dbReference type="PROSITE" id="PS50110"/>
    </source>
</evidence>